<feature type="binding site" evidence="4">
    <location>
        <position position="87"/>
    </location>
    <ligand>
        <name>FMN</name>
        <dbReference type="ChEBI" id="CHEBI:58210"/>
    </ligand>
</feature>
<dbReference type="InterPro" id="IPR012349">
    <property type="entry name" value="Split_barrel_FMN-bd"/>
</dbReference>
<dbReference type="GO" id="GO:0008615">
    <property type="term" value="P:pyridoxine biosynthetic process"/>
    <property type="evidence" value="ECO:0007669"/>
    <property type="project" value="InterPro"/>
</dbReference>
<dbReference type="EMBL" id="QDFT01000009">
    <property type="protein sequence ID" value="PVE76864.1"/>
    <property type="molecule type" value="Genomic_DNA"/>
</dbReference>
<dbReference type="SUPFAM" id="SSF50475">
    <property type="entry name" value="FMN-binding split barrel"/>
    <property type="match status" value="1"/>
</dbReference>
<evidence type="ECO:0000256" key="3">
    <source>
        <dbReference type="ARBA" id="ARBA00023002"/>
    </source>
</evidence>
<dbReference type="Proteomes" id="UP000244649">
    <property type="component" value="Unassembled WGS sequence"/>
</dbReference>
<keyword evidence="1" id="KW-0285">Flavoprotein</keyword>
<feature type="binding site" evidence="4">
    <location>
        <position position="157"/>
    </location>
    <ligand>
        <name>FMN</name>
        <dbReference type="ChEBI" id="CHEBI:58210"/>
    </ligand>
</feature>
<dbReference type="PANTHER" id="PTHR10851:SF0">
    <property type="entry name" value="PYRIDOXINE-5'-PHOSPHATE OXIDASE"/>
    <property type="match status" value="1"/>
</dbReference>
<evidence type="ECO:0000256" key="4">
    <source>
        <dbReference type="PIRSR" id="PIRSR000190-2"/>
    </source>
</evidence>
<comment type="cofactor">
    <cofactor evidence="4">
        <name>FMN</name>
        <dbReference type="ChEBI" id="CHEBI:58210"/>
    </cofactor>
    <text evidence="4">Binds 1 FMN per subunit.</text>
</comment>
<dbReference type="Pfam" id="PF01243">
    <property type="entry name" value="PNPOx_N"/>
    <property type="match status" value="1"/>
</dbReference>
<dbReference type="InterPro" id="IPR000659">
    <property type="entry name" value="Pyridox_Oxase"/>
</dbReference>
<dbReference type="PIRSF" id="PIRSF000190">
    <property type="entry name" value="Pyd_amn-ph_oxd"/>
    <property type="match status" value="1"/>
</dbReference>
<feature type="binding site" evidence="4">
    <location>
        <position position="167"/>
    </location>
    <ligand>
        <name>FMN</name>
        <dbReference type="ChEBI" id="CHEBI:58210"/>
    </ligand>
</feature>
<organism evidence="6 7">
    <name type="scientific">Microbacterium testaceum</name>
    <name type="common">Aureobacterium testaceum</name>
    <name type="synonym">Brevibacterium testaceum</name>
    <dbReference type="NCBI Taxonomy" id="2033"/>
    <lineage>
        <taxon>Bacteria</taxon>
        <taxon>Bacillati</taxon>
        <taxon>Actinomycetota</taxon>
        <taxon>Actinomycetes</taxon>
        <taxon>Micrococcales</taxon>
        <taxon>Microbacteriaceae</taxon>
        <taxon>Microbacterium</taxon>
    </lineage>
</organism>
<evidence type="ECO:0000256" key="1">
    <source>
        <dbReference type="ARBA" id="ARBA00022630"/>
    </source>
</evidence>
<dbReference type="GO" id="GO:0004733">
    <property type="term" value="F:pyridoxamine phosphate oxidase activity"/>
    <property type="evidence" value="ECO:0007669"/>
    <property type="project" value="InterPro"/>
</dbReference>
<comment type="caution">
    <text evidence="6">The sequence shown here is derived from an EMBL/GenBank/DDBJ whole genome shotgun (WGS) entry which is preliminary data.</text>
</comment>
<dbReference type="GO" id="GO:0010181">
    <property type="term" value="F:FMN binding"/>
    <property type="evidence" value="ECO:0007669"/>
    <property type="project" value="InterPro"/>
</dbReference>
<evidence type="ECO:0000313" key="7">
    <source>
        <dbReference type="Proteomes" id="UP000244649"/>
    </source>
</evidence>
<dbReference type="InterPro" id="IPR011576">
    <property type="entry name" value="Pyridox_Oxase_N"/>
</dbReference>
<proteinExistence type="predicted"/>
<sequence>MTMAAWLRSIPSLTGTPPERDAAPLPDAPEALFERWIRQALDAGVVEAHGATLATVDADGIPDARTLILKDLGPEGWAFAGPRASAKGAQLAAQPAAALNFWWPAVLRAVRVRGRVVEASAEDSAADLAARSAAARDGIEPGAWVLWRLVPDRVEFWQGSPDRRHLRTIYRRTADGWQRTDPANESENR</sequence>
<dbReference type="Gene3D" id="2.30.110.10">
    <property type="entry name" value="Electron Transport, Fmn-binding Protein, Chain A"/>
    <property type="match status" value="2"/>
</dbReference>
<keyword evidence="2 4" id="KW-0288">FMN</keyword>
<evidence type="ECO:0000256" key="2">
    <source>
        <dbReference type="ARBA" id="ARBA00022643"/>
    </source>
</evidence>
<evidence type="ECO:0000259" key="5">
    <source>
        <dbReference type="Pfam" id="PF01243"/>
    </source>
</evidence>
<accession>A0A2T7WRG1</accession>
<reference evidence="6 7" key="1">
    <citation type="submission" date="2018-04" db="EMBL/GenBank/DDBJ databases">
        <authorList>
            <person name="Go L.Y."/>
            <person name="Mitchell J.A."/>
        </authorList>
    </citation>
    <scope>NUCLEOTIDE SEQUENCE [LARGE SCALE GENOMIC DNA]</scope>
    <source>
        <strain evidence="6 7">TPD7010</strain>
    </source>
</reference>
<dbReference type="PANTHER" id="PTHR10851">
    <property type="entry name" value="PYRIDOXINE-5-PHOSPHATE OXIDASE"/>
    <property type="match status" value="1"/>
</dbReference>
<protein>
    <submittedName>
        <fullName evidence="6">Pyridoxamine 5'-phosphate oxidase</fullName>
    </submittedName>
</protein>
<feature type="domain" description="Pyridoxamine 5'-phosphate oxidase N-terminal" evidence="5">
    <location>
        <begin position="39"/>
        <end position="157"/>
    </location>
</feature>
<gene>
    <name evidence="6" type="ORF">DC432_05540</name>
</gene>
<feature type="binding site" evidence="4">
    <location>
        <begin position="65"/>
        <end position="70"/>
    </location>
    <ligand>
        <name>FMN</name>
        <dbReference type="ChEBI" id="CHEBI:58210"/>
    </ligand>
</feature>
<dbReference type="AlphaFoldDB" id="A0A2T7WRG1"/>
<dbReference type="RefSeq" id="WP_116537019.1">
    <property type="nucleotide sequence ID" value="NZ_QDFT01000009.1"/>
</dbReference>
<evidence type="ECO:0000313" key="6">
    <source>
        <dbReference type="EMBL" id="PVE76864.1"/>
    </source>
</evidence>
<name>A0A2T7WRG1_MICTE</name>
<keyword evidence="3" id="KW-0560">Oxidoreductase</keyword>